<dbReference type="CDD" id="cd07383">
    <property type="entry name" value="MPP_Dcr2"/>
    <property type="match status" value="1"/>
</dbReference>
<gene>
    <name evidence="3" type="primary">DCR2</name>
    <name evidence="3" type="ORF">MBRA1_000864</name>
</gene>
<dbReference type="AlphaFoldDB" id="A0AAF0DR47"/>
<dbReference type="GO" id="GO:0005737">
    <property type="term" value="C:cytoplasm"/>
    <property type="evidence" value="ECO:0007669"/>
    <property type="project" value="TreeGrafter"/>
</dbReference>
<evidence type="ECO:0000256" key="1">
    <source>
        <dbReference type="SAM" id="Phobius"/>
    </source>
</evidence>
<evidence type="ECO:0000313" key="4">
    <source>
        <dbReference type="Proteomes" id="UP001216638"/>
    </source>
</evidence>
<dbReference type="PANTHER" id="PTHR32440:SF0">
    <property type="entry name" value="PHOSPHATASE DCR2-RELATED"/>
    <property type="match status" value="1"/>
</dbReference>
<feature type="transmembrane region" description="Helical" evidence="1">
    <location>
        <begin position="12"/>
        <end position="30"/>
    </location>
</feature>
<dbReference type="Gene3D" id="3.60.21.10">
    <property type="match status" value="1"/>
</dbReference>
<keyword evidence="1" id="KW-0812">Transmembrane</keyword>
<accession>A0AAF0DR47</accession>
<sequence length="615" mass="69598">MLGRRRVGPGALGALLVTAWVVILALYMTIHHTSKHVLRLGRPHEAEQDTAREPLAPNLAESLAALHTFAPLRPNVLPLYDITVAMCYPVFGCALPKRANDREAGDWVRVDRPVYASVAQWRGRHAGSFTRKPLSKFGSPYLFYRRARTMHGRHIADVQLVEASAAQPIGDDWHQLRVPRPKFSRKRTKYALYFRTGYNTTDPITELDVMYGPNPPPPGFVVAGSIPAFQGHGKHAARMTVIVRHTPKPTPRAPPLRFNANGTFTILQIADLHFSVEELACRDVEDVDRCASQNDTLALVERWIDEEKPDLVVFTGDQLNGQGTSWDERSVMPGWLVPIVRRGIPWLPLFGNHDTESGYLTRREQMELLALYPYSLAQVGPASIHGAGNFDVAVRAPAPSNEELLTLWCLDSGDHPPFSLLHPWEPYLYDWVHTDQIQWMIKQLRQKMRIAWPYKPRPPPLTSSLVPPHLVMPQISRVQRPPGIVFVHIPVQEAFDAVDVDDNGDEMRFGVREERFSRLGGQGRRGLFDALEHERNDDTPGVQLYVHGHMHNNEDCRRVRGVWICFGGGVSYAGYGKVGFARRARVYQVRGFGQTLVTWHRMDDREGRIEERVLG</sequence>
<protein>
    <submittedName>
        <fullName evidence="3">Phosphatase dcr2</fullName>
    </submittedName>
</protein>
<feature type="domain" description="Calcineurin-like phosphoesterase" evidence="2">
    <location>
        <begin position="265"/>
        <end position="552"/>
    </location>
</feature>
<dbReference type="PANTHER" id="PTHR32440">
    <property type="entry name" value="PHOSPHATASE DCR2-RELATED-RELATED"/>
    <property type="match status" value="1"/>
</dbReference>
<reference evidence="3" key="1">
    <citation type="submission" date="2023-03" db="EMBL/GenBank/DDBJ databases">
        <title>Mating type loci evolution in Malassezia.</title>
        <authorList>
            <person name="Coelho M.A."/>
        </authorList>
    </citation>
    <scope>NUCLEOTIDE SEQUENCE</scope>
    <source>
        <strain evidence="3">CBS 14135</strain>
    </source>
</reference>
<dbReference type="InterPro" id="IPR004843">
    <property type="entry name" value="Calcineurin-like_PHP"/>
</dbReference>
<name>A0AAF0DR47_9BASI</name>
<evidence type="ECO:0000313" key="3">
    <source>
        <dbReference type="EMBL" id="WFC94234.1"/>
    </source>
</evidence>
<dbReference type="Proteomes" id="UP001216638">
    <property type="component" value="Chromosome 1"/>
</dbReference>
<keyword evidence="1" id="KW-1133">Transmembrane helix</keyword>
<dbReference type="GO" id="GO:0004721">
    <property type="term" value="F:phosphoprotein phosphatase activity"/>
    <property type="evidence" value="ECO:0007669"/>
    <property type="project" value="TreeGrafter"/>
</dbReference>
<dbReference type="EMBL" id="CP119951">
    <property type="protein sequence ID" value="WFC94234.1"/>
    <property type="molecule type" value="Genomic_DNA"/>
</dbReference>
<evidence type="ECO:0000259" key="2">
    <source>
        <dbReference type="Pfam" id="PF00149"/>
    </source>
</evidence>
<dbReference type="InterPro" id="IPR029052">
    <property type="entry name" value="Metallo-depent_PP-like"/>
</dbReference>
<dbReference type="Pfam" id="PF00149">
    <property type="entry name" value="Metallophos"/>
    <property type="match status" value="1"/>
</dbReference>
<keyword evidence="4" id="KW-1185">Reference proteome</keyword>
<keyword evidence="1" id="KW-0472">Membrane</keyword>
<proteinExistence type="predicted"/>
<organism evidence="3 4">
    <name type="scientific">Malassezia brasiliensis</name>
    <dbReference type="NCBI Taxonomy" id="1821822"/>
    <lineage>
        <taxon>Eukaryota</taxon>
        <taxon>Fungi</taxon>
        <taxon>Dikarya</taxon>
        <taxon>Basidiomycota</taxon>
        <taxon>Ustilaginomycotina</taxon>
        <taxon>Malasseziomycetes</taxon>
        <taxon>Malasseziales</taxon>
        <taxon>Malasseziaceae</taxon>
        <taxon>Malassezia</taxon>
    </lineage>
</organism>
<dbReference type="SUPFAM" id="SSF56300">
    <property type="entry name" value="Metallo-dependent phosphatases"/>
    <property type="match status" value="1"/>
</dbReference>